<dbReference type="InterPro" id="IPR009325">
    <property type="entry name" value="DUF983"/>
</dbReference>
<protein>
    <recommendedName>
        <fullName evidence="4">DUF983 domain-containing protein</fullName>
    </recommendedName>
</protein>
<proteinExistence type="predicted"/>
<accession>X5MNV0</accession>
<dbReference type="RefSeq" id="WP_043948481.1">
    <property type="nucleotide sequence ID" value="NZ_HG966617.1"/>
</dbReference>
<evidence type="ECO:0000313" key="2">
    <source>
        <dbReference type="EMBL" id="CDO60431.1"/>
    </source>
</evidence>
<dbReference type="EMBL" id="HG966617">
    <property type="protein sequence ID" value="CDO60431.1"/>
    <property type="molecule type" value="Genomic_DNA"/>
</dbReference>
<feature type="transmembrane region" description="Helical" evidence="1">
    <location>
        <begin position="60"/>
        <end position="80"/>
    </location>
</feature>
<sequence>MNNFERDNSAPAVSPFVAGLLGRCPRCGRGNLFNGFLTVADRCPSCDLDYAKVDTGDGPAVFIILVAGFFIVGLALIVEVSYQPPYWVHAVIFLPLALGVPLGLLRPFKATLIALQFHNRAREGRQDMGDDPS</sequence>
<gene>
    <name evidence="2" type="ORF">BN1012_Phect2218</name>
</gene>
<dbReference type="STRING" id="1458461.BN1012_Phect2218"/>
<dbReference type="HOGENOM" id="CLU_133751_0_0_5"/>
<organism evidence="2 3">
    <name type="scientific">Candidatus Phaeomarinibacter ectocarpi</name>
    <dbReference type="NCBI Taxonomy" id="1458461"/>
    <lineage>
        <taxon>Bacteria</taxon>
        <taxon>Pseudomonadati</taxon>
        <taxon>Pseudomonadota</taxon>
        <taxon>Alphaproteobacteria</taxon>
        <taxon>Hyphomicrobiales</taxon>
        <taxon>Parvibaculaceae</taxon>
        <taxon>Candidatus Phaeomarinibacter</taxon>
    </lineage>
</organism>
<dbReference type="AlphaFoldDB" id="X5MNV0"/>
<keyword evidence="1" id="KW-1133">Transmembrane helix</keyword>
<reference evidence="2 3" key="1">
    <citation type="journal article" date="2014" name="Front. Genet.">
        <title>Genome and metabolic network of "Candidatus Phaeomarinobacter ectocarpi" Ec32, a new candidate genus of Alphaproteobacteria frequently associated with brown algae.</title>
        <authorList>
            <person name="Dittami S.M."/>
            <person name="Barbeyron T."/>
            <person name="Boyen C."/>
            <person name="Cambefort J."/>
            <person name="Collet G."/>
            <person name="Delage L."/>
            <person name="Gobet A."/>
            <person name="Groisillier A."/>
            <person name="Leblanc C."/>
            <person name="Michel G."/>
            <person name="Scornet D."/>
            <person name="Siegel A."/>
            <person name="Tapia J.E."/>
            <person name="Tonon T."/>
        </authorList>
    </citation>
    <scope>NUCLEOTIDE SEQUENCE [LARGE SCALE GENOMIC DNA]</scope>
    <source>
        <strain evidence="2 3">Ec32</strain>
    </source>
</reference>
<keyword evidence="1" id="KW-0812">Transmembrane</keyword>
<dbReference type="PATRIC" id="fig|1458461.3.peg.2223"/>
<dbReference type="KEGG" id="pect:BN1012_Phect2218"/>
<keyword evidence="1" id="KW-0472">Membrane</keyword>
<keyword evidence="3" id="KW-1185">Reference proteome</keyword>
<evidence type="ECO:0000313" key="3">
    <source>
        <dbReference type="Proteomes" id="UP000032160"/>
    </source>
</evidence>
<evidence type="ECO:0000256" key="1">
    <source>
        <dbReference type="SAM" id="Phobius"/>
    </source>
</evidence>
<evidence type="ECO:0008006" key="4">
    <source>
        <dbReference type="Google" id="ProtNLM"/>
    </source>
</evidence>
<dbReference type="Proteomes" id="UP000032160">
    <property type="component" value="Chromosome I"/>
</dbReference>
<name>X5MNV0_9HYPH</name>
<dbReference type="Pfam" id="PF06170">
    <property type="entry name" value="DUF983"/>
    <property type="match status" value="1"/>
</dbReference>
<feature type="transmembrane region" description="Helical" evidence="1">
    <location>
        <begin position="86"/>
        <end position="105"/>
    </location>
</feature>